<organism evidence="1 2">
    <name type="scientific">Heliocybe sulcata</name>
    <dbReference type="NCBI Taxonomy" id="5364"/>
    <lineage>
        <taxon>Eukaryota</taxon>
        <taxon>Fungi</taxon>
        <taxon>Dikarya</taxon>
        <taxon>Basidiomycota</taxon>
        <taxon>Agaricomycotina</taxon>
        <taxon>Agaricomycetes</taxon>
        <taxon>Gloeophyllales</taxon>
        <taxon>Gloeophyllaceae</taxon>
        <taxon>Heliocybe</taxon>
    </lineage>
</organism>
<sequence>MAQMPDSLAQGEDDLGHIDQLQLKSGMEMEGADTGSPAEVIHRYGILHKRGLSDRADSLSHHGRIRQ</sequence>
<dbReference type="EMBL" id="ML213537">
    <property type="protein sequence ID" value="TFK45723.1"/>
    <property type="molecule type" value="Genomic_DNA"/>
</dbReference>
<dbReference type="Proteomes" id="UP000305948">
    <property type="component" value="Unassembled WGS sequence"/>
</dbReference>
<proteinExistence type="predicted"/>
<evidence type="ECO:0000313" key="1">
    <source>
        <dbReference type="EMBL" id="TFK45723.1"/>
    </source>
</evidence>
<gene>
    <name evidence="1" type="ORF">OE88DRAFT_1668791</name>
</gene>
<keyword evidence="2" id="KW-1185">Reference proteome</keyword>
<evidence type="ECO:0000313" key="2">
    <source>
        <dbReference type="Proteomes" id="UP000305948"/>
    </source>
</evidence>
<reference evidence="1 2" key="1">
    <citation type="journal article" date="2019" name="Nat. Ecol. Evol.">
        <title>Megaphylogeny resolves global patterns of mushroom evolution.</title>
        <authorList>
            <person name="Varga T."/>
            <person name="Krizsan K."/>
            <person name="Foldi C."/>
            <person name="Dima B."/>
            <person name="Sanchez-Garcia M."/>
            <person name="Sanchez-Ramirez S."/>
            <person name="Szollosi G.J."/>
            <person name="Szarkandi J.G."/>
            <person name="Papp V."/>
            <person name="Albert L."/>
            <person name="Andreopoulos W."/>
            <person name="Angelini C."/>
            <person name="Antonin V."/>
            <person name="Barry K.W."/>
            <person name="Bougher N.L."/>
            <person name="Buchanan P."/>
            <person name="Buyck B."/>
            <person name="Bense V."/>
            <person name="Catcheside P."/>
            <person name="Chovatia M."/>
            <person name="Cooper J."/>
            <person name="Damon W."/>
            <person name="Desjardin D."/>
            <person name="Finy P."/>
            <person name="Geml J."/>
            <person name="Haridas S."/>
            <person name="Hughes K."/>
            <person name="Justo A."/>
            <person name="Karasinski D."/>
            <person name="Kautmanova I."/>
            <person name="Kiss B."/>
            <person name="Kocsube S."/>
            <person name="Kotiranta H."/>
            <person name="LaButti K.M."/>
            <person name="Lechner B.E."/>
            <person name="Liimatainen K."/>
            <person name="Lipzen A."/>
            <person name="Lukacs Z."/>
            <person name="Mihaltcheva S."/>
            <person name="Morgado L.N."/>
            <person name="Niskanen T."/>
            <person name="Noordeloos M.E."/>
            <person name="Ohm R.A."/>
            <person name="Ortiz-Santana B."/>
            <person name="Ovrebo C."/>
            <person name="Racz N."/>
            <person name="Riley R."/>
            <person name="Savchenko A."/>
            <person name="Shiryaev A."/>
            <person name="Soop K."/>
            <person name="Spirin V."/>
            <person name="Szebenyi C."/>
            <person name="Tomsovsky M."/>
            <person name="Tulloss R.E."/>
            <person name="Uehling J."/>
            <person name="Grigoriev I.V."/>
            <person name="Vagvolgyi C."/>
            <person name="Papp T."/>
            <person name="Martin F.M."/>
            <person name="Miettinen O."/>
            <person name="Hibbett D.S."/>
            <person name="Nagy L.G."/>
        </authorList>
    </citation>
    <scope>NUCLEOTIDE SEQUENCE [LARGE SCALE GENOMIC DNA]</scope>
    <source>
        <strain evidence="1 2">OMC1185</strain>
    </source>
</reference>
<dbReference type="AlphaFoldDB" id="A0A5C3MLW1"/>
<name>A0A5C3MLW1_9AGAM</name>
<protein>
    <submittedName>
        <fullName evidence="1">Uncharacterized protein</fullName>
    </submittedName>
</protein>
<accession>A0A5C3MLW1</accession>